<protein>
    <recommendedName>
        <fullName evidence="7">SAM-dependent MTase RsmB/NOP-type domain-containing protein</fullName>
    </recommendedName>
</protein>
<dbReference type="InterPro" id="IPR049560">
    <property type="entry name" value="MeTrfase_RsmB-F_NOP2_cat"/>
</dbReference>
<dbReference type="PANTHER" id="PTHR22807:SF4">
    <property type="entry name" value="28S RRNA (CYTOSINE-C(5))-METHYLTRANSFERASE"/>
    <property type="match status" value="1"/>
</dbReference>
<keyword evidence="4 5" id="KW-0694">RNA-binding</keyword>
<keyword evidence="2 5" id="KW-0808">Transferase</keyword>
<organism evidence="8">
    <name type="scientific">Aureoumbra lagunensis</name>
    <dbReference type="NCBI Taxonomy" id="44058"/>
    <lineage>
        <taxon>Eukaryota</taxon>
        <taxon>Sar</taxon>
        <taxon>Stramenopiles</taxon>
        <taxon>Ochrophyta</taxon>
        <taxon>Pelagophyceae</taxon>
        <taxon>Pelagomonadales</taxon>
        <taxon>Aureoumbra</taxon>
    </lineage>
</organism>
<dbReference type="PANTHER" id="PTHR22807">
    <property type="entry name" value="NOP2 YEAST -RELATED NOL1/NOP2/FMU SUN DOMAIN-CONTAINING"/>
    <property type="match status" value="1"/>
</dbReference>
<evidence type="ECO:0000259" key="7">
    <source>
        <dbReference type="PROSITE" id="PS51686"/>
    </source>
</evidence>
<feature type="binding site" evidence="5">
    <location>
        <begin position="107"/>
        <end position="113"/>
    </location>
    <ligand>
        <name>S-adenosyl-L-methionine</name>
        <dbReference type="ChEBI" id="CHEBI:59789"/>
    </ligand>
</feature>
<dbReference type="EMBL" id="HBIJ01023722">
    <property type="protein sequence ID" value="CAE0374893.1"/>
    <property type="molecule type" value="Transcribed_RNA"/>
</dbReference>
<evidence type="ECO:0000256" key="6">
    <source>
        <dbReference type="SAM" id="MobiDB-lite"/>
    </source>
</evidence>
<evidence type="ECO:0000313" key="8">
    <source>
        <dbReference type="EMBL" id="CAE0374893.1"/>
    </source>
</evidence>
<proteinExistence type="inferred from homology"/>
<gene>
    <name evidence="8" type="ORF">ALAG00032_LOCUS15697</name>
</gene>
<name>A0A7S3K789_9STRA</name>
<evidence type="ECO:0000256" key="3">
    <source>
        <dbReference type="ARBA" id="ARBA00022691"/>
    </source>
</evidence>
<dbReference type="AlphaFoldDB" id="A0A7S3K789"/>
<comment type="similarity">
    <text evidence="5">Belongs to the class I-like SAM-binding methyltransferase superfamily. RsmB/NOP family.</text>
</comment>
<feature type="region of interest" description="Disordered" evidence="6">
    <location>
        <begin position="1"/>
        <end position="21"/>
    </location>
</feature>
<dbReference type="PROSITE" id="PS51686">
    <property type="entry name" value="SAM_MT_RSMB_NOP"/>
    <property type="match status" value="1"/>
</dbReference>
<accession>A0A7S3K789</accession>
<feature type="compositionally biased region" description="Low complexity" evidence="6">
    <location>
        <begin position="341"/>
        <end position="350"/>
    </location>
</feature>
<feature type="binding site" evidence="5">
    <location>
        <position position="132"/>
    </location>
    <ligand>
        <name>S-adenosyl-L-methionine</name>
        <dbReference type="ChEBI" id="CHEBI:59789"/>
    </ligand>
</feature>
<dbReference type="Pfam" id="PF01189">
    <property type="entry name" value="Methyltr_RsmB-F"/>
    <property type="match status" value="1"/>
</dbReference>
<dbReference type="InterPro" id="IPR029063">
    <property type="entry name" value="SAM-dependent_MTases_sf"/>
</dbReference>
<dbReference type="GO" id="GO:0003723">
    <property type="term" value="F:RNA binding"/>
    <property type="evidence" value="ECO:0007669"/>
    <property type="project" value="UniProtKB-UniRule"/>
</dbReference>
<evidence type="ECO:0000256" key="2">
    <source>
        <dbReference type="ARBA" id="ARBA00022679"/>
    </source>
</evidence>
<dbReference type="InterPro" id="IPR023267">
    <property type="entry name" value="RCMT"/>
</dbReference>
<evidence type="ECO:0000256" key="4">
    <source>
        <dbReference type="ARBA" id="ARBA00022884"/>
    </source>
</evidence>
<feature type="domain" description="SAM-dependent MTase RsmB/NOP-type" evidence="7">
    <location>
        <begin position="14"/>
        <end position="299"/>
    </location>
</feature>
<keyword evidence="1 5" id="KW-0489">Methyltransferase</keyword>
<sequence>MEFKRNGGNVIEQKDANQENRRRRFARLNPLAGADLDTIKKQLDAHLIQDTHVPNLIEFPSSFATTLNASHSLVTCGHLILQDKSSCFPALALIGEKWSGGDILDCCAAPGNKSTHLAALIKGSKSRVIALDRDPQRFDVLKQRIIEARASDTIETRLFDCLALEPHHIPNVTAVLLDPSCSGSGIPGSSARTLKSERLAALASFQLTALTKFLTCFPAVDKVVYSTCSIHHVENEQVIAKALQATQGTFELVHCLPSWTRRGSATIDGLPEHLASRCLRVDPQFDAMTGFFVALFQRVKPSSNSLLLPPSLIFKQRQQEKRNMKRKLKRLKGRRARNIDTPTTTSSIPTTVPPPIETVTRKRRRTTKKKSADYDQDSGCSLVATKKRCLFSS</sequence>
<feature type="binding site" evidence="5">
    <location>
        <position position="160"/>
    </location>
    <ligand>
        <name>S-adenosyl-L-methionine</name>
        <dbReference type="ChEBI" id="CHEBI:59789"/>
    </ligand>
</feature>
<keyword evidence="3 5" id="KW-0949">S-adenosyl-L-methionine</keyword>
<dbReference type="GO" id="GO:0008173">
    <property type="term" value="F:RNA methyltransferase activity"/>
    <property type="evidence" value="ECO:0007669"/>
    <property type="project" value="InterPro"/>
</dbReference>
<evidence type="ECO:0000256" key="5">
    <source>
        <dbReference type="PROSITE-ProRule" id="PRU01023"/>
    </source>
</evidence>
<reference evidence="8" key="1">
    <citation type="submission" date="2021-01" db="EMBL/GenBank/DDBJ databases">
        <authorList>
            <person name="Corre E."/>
            <person name="Pelletier E."/>
            <person name="Niang G."/>
            <person name="Scheremetjew M."/>
            <person name="Finn R."/>
            <person name="Kale V."/>
            <person name="Holt S."/>
            <person name="Cochrane G."/>
            <person name="Meng A."/>
            <person name="Brown T."/>
            <person name="Cohen L."/>
        </authorList>
    </citation>
    <scope>NUCLEOTIDE SEQUENCE</scope>
    <source>
        <strain evidence="8">CCMP1510</strain>
    </source>
</reference>
<feature type="region of interest" description="Disordered" evidence="6">
    <location>
        <begin position="339"/>
        <end position="377"/>
    </location>
</feature>
<dbReference type="GO" id="GO:0070475">
    <property type="term" value="P:rRNA base methylation"/>
    <property type="evidence" value="ECO:0007669"/>
    <property type="project" value="TreeGrafter"/>
</dbReference>
<evidence type="ECO:0000256" key="1">
    <source>
        <dbReference type="ARBA" id="ARBA00022603"/>
    </source>
</evidence>
<dbReference type="PRINTS" id="PR02008">
    <property type="entry name" value="RCMTFAMILY"/>
</dbReference>
<dbReference type="GO" id="GO:0005730">
    <property type="term" value="C:nucleolus"/>
    <property type="evidence" value="ECO:0007669"/>
    <property type="project" value="TreeGrafter"/>
</dbReference>
<dbReference type="CDD" id="cd02440">
    <property type="entry name" value="AdoMet_MTases"/>
    <property type="match status" value="1"/>
</dbReference>
<dbReference type="InterPro" id="IPR001678">
    <property type="entry name" value="MeTrfase_RsmB-F_NOP2_dom"/>
</dbReference>
<feature type="binding site" evidence="5">
    <location>
        <position position="178"/>
    </location>
    <ligand>
        <name>S-adenosyl-L-methionine</name>
        <dbReference type="ChEBI" id="CHEBI:59789"/>
    </ligand>
</feature>
<feature type="active site" description="Nucleophile" evidence="5">
    <location>
        <position position="228"/>
    </location>
</feature>
<dbReference type="Gene3D" id="3.40.50.150">
    <property type="entry name" value="Vaccinia Virus protein VP39"/>
    <property type="match status" value="1"/>
</dbReference>
<dbReference type="SUPFAM" id="SSF53335">
    <property type="entry name" value="S-adenosyl-L-methionine-dependent methyltransferases"/>
    <property type="match status" value="1"/>
</dbReference>